<accession>A0AA41SAR9</accession>
<dbReference type="Proteomes" id="UP001177140">
    <property type="component" value="Unassembled WGS sequence"/>
</dbReference>
<proteinExistence type="predicted"/>
<gene>
    <name evidence="2" type="ORF">MKW94_024604</name>
</gene>
<feature type="compositionally biased region" description="Polar residues" evidence="1">
    <location>
        <begin position="17"/>
        <end position="31"/>
    </location>
</feature>
<dbReference type="AlphaFoldDB" id="A0AA41SAR9"/>
<organism evidence="2 3">
    <name type="scientific">Papaver nudicaule</name>
    <name type="common">Iceland poppy</name>
    <dbReference type="NCBI Taxonomy" id="74823"/>
    <lineage>
        <taxon>Eukaryota</taxon>
        <taxon>Viridiplantae</taxon>
        <taxon>Streptophyta</taxon>
        <taxon>Embryophyta</taxon>
        <taxon>Tracheophyta</taxon>
        <taxon>Spermatophyta</taxon>
        <taxon>Magnoliopsida</taxon>
        <taxon>Ranunculales</taxon>
        <taxon>Papaveraceae</taxon>
        <taxon>Papaveroideae</taxon>
        <taxon>Papaver</taxon>
    </lineage>
</organism>
<evidence type="ECO:0000313" key="3">
    <source>
        <dbReference type="Proteomes" id="UP001177140"/>
    </source>
</evidence>
<evidence type="ECO:0000256" key="1">
    <source>
        <dbReference type="SAM" id="MobiDB-lite"/>
    </source>
</evidence>
<reference evidence="2" key="1">
    <citation type="submission" date="2022-03" db="EMBL/GenBank/DDBJ databases">
        <title>A functionally conserved STORR gene fusion in Papaver species that diverged 16.8 million years ago.</title>
        <authorList>
            <person name="Catania T."/>
        </authorList>
    </citation>
    <scope>NUCLEOTIDE SEQUENCE</scope>
    <source>
        <strain evidence="2">S-191538</strain>
    </source>
</reference>
<protein>
    <submittedName>
        <fullName evidence="2">Uncharacterized protein</fullName>
    </submittedName>
</protein>
<name>A0AA41SAR9_PAPNU</name>
<comment type="caution">
    <text evidence="2">The sequence shown here is derived from an EMBL/GenBank/DDBJ whole genome shotgun (WGS) entry which is preliminary data.</text>
</comment>
<evidence type="ECO:0000313" key="2">
    <source>
        <dbReference type="EMBL" id="MCL7036084.1"/>
    </source>
</evidence>
<sequence>MAVEEAQALAVRDGHNTKNSTIDPTGKNINNGDDADIVVNAKGLQDGRCFSFVKIKFEPSPVVKFARQFSSRGFGGSSRRGGGGGSSD</sequence>
<feature type="region of interest" description="Disordered" evidence="1">
    <location>
        <begin position="69"/>
        <end position="88"/>
    </location>
</feature>
<feature type="region of interest" description="Disordered" evidence="1">
    <location>
        <begin position="1"/>
        <end position="32"/>
    </location>
</feature>
<feature type="compositionally biased region" description="Gly residues" evidence="1">
    <location>
        <begin position="73"/>
        <end position="88"/>
    </location>
</feature>
<dbReference type="EMBL" id="JAJJMA010164072">
    <property type="protein sequence ID" value="MCL7036084.1"/>
    <property type="molecule type" value="Genomic_DNA"/>
</dbReference>
<keyword evidence="3" id="KW-1185">Reference proteome</keyword>